<dbReference type="Proteomes" id="UP000053676">
    <property type="component" value="Unassembled WGS sequence"/>
</dbReference>
<proteinExistence type="predicted"/>
<sequence length="80" mass="8808">MGGPPSEEGNAPAFAKSETEILGHGLKRRRNRNYQIGISMEDISWLDVPSIFMEKITGGPQTTSTVCSDDIKKIKKDLKS</sequence>
<name>W2TBN4_NECAM</name>
<reference evidence="2" key="1">
    <citation type="journal article" date="2014" name="Nat. Genet.">
        <title>Genome of the human hookworm Necator americanus.</title>
        <authorList>
            <person name="Tang Y.T."/>
            <person name="Gao X."/>
            <person name="Rosa B.A."/>
            <person name="Abubucker S."/>
            <person name="Hallsworth-Pepin K."/>
            <person name="Martin J."/>
            <person name="Tyagi R."/>
            <person name="Heizer E."/>
            <person name="Zhang X."/>
            <person name="Bhonagiri-Palsikar V."/>
            <person name="Minx P."/>
            <person name="Warren W.C."/>
            <person name="Wang Q."/>
            <person name="Zhan B."/>
            <person name="Hotez P.J."/>
            <person name="Sternberg P.W."/>
            <person name="Dougall A."/>
            <person name="Gaze S.T."/>
            <person name="Mulvenna J."/>
            <person name="Sotillo J."/>
            <person name="Ranganathan S."/>
            <person name="Rabelo E.M."/>
            <person name="Wilson R.K."/>
            <person name="Felgner P.L."/>
            <person name="Bethony J."/>
            <person name="Hawdon J.M."/>
            <person name="Gasser R.B."/>
            <person name="Loukas A."/>
            <person name="Mitreva M."/>
        </authorList>
    </citation>
    <scope>NUCLEOTIDE SEQUENCE [LARGE SCALE GENOMIC DNA]</scope>
</reference>
<evidence type="ECO:0000313" key="2">
    <source>
        <dbReference type="Proteomes" id="UP000053676"/>
    </source>
</evidence>
<protein>
    <submittedName>
        <fullName evidence="1">Uncharacterized protein</fullName>
    </submittedName>
</protein>
<dbReference type="KEGG" id="nai:NECAME_09791"/>
<dbReference type="EMBL" id="KI659469">
    <property type="protein sequence ID" value="ETN79455.1"/>
    <property type="molecule type" value="Genomic_DNA"/>
</dbReference>
<gene>
    <name evidence="1" type="ORF">NECAME_09791</name>
</gene>
<evidence type="ECO:0000313" key="1">
    <source>
        <dbReference type="EMBL" id="ETN79455.1"/>
    </source>
</evidence>
<dbReference type="AlphaFoldDB" id="W2TBN4"/>
<organism evidence="1 2">
    <name type="scientific">Necator americanus</name>
    <name type="common">Human hookworm</name>
    <dbReference type="NCBI Taxonomy" id="51031"/>
    <lineage>
        <taxon>Eukaryota</taxon>
        <taxon>Metazoa</taxon>
        <taxon>Ecdysozoa</taxon>
        <taxon>Nematoda</taxon>
        <taxon>Chromadorea</taxon>
        <taxon>Rhabditida</taxon>
        <taxon>Rhabditina</taxon>
        <taxon>Rhabditomorpha</taxon>
        <taxon>Strongyloidea</taxon>
        <taxon>Ancylostomatidae</taxon>
        <taxon>Bunostominae</taxon>
        <taxon>Necator</taxon>
    </lineage>
</organism>
<accession>W2TBN4</accession>
<keyword evidence="2" id="KW-1185">Reference proteome</keyword>